<dbReference type="InterPro" id="IPR004358">
    <property type="entry name" value="Sig_transdc_His_kin-like_C"/>
</dbReference>
<dbReference type="InterPro" id="IPR036097">
    <property type="entry name" value="HisK_dim/P_sf"/>
</dbReference>
<sequence length="395" mass="42163">MPPLPSADDELAELLLFLNAAPLGLMAVRDDGTVTLANAACARLLLPLNAGRALFNLFTLLAEVRPGLDLAADVAARGSTPGLIHDGLRLPLPAAGGPARVLALRLERLAADRLIATLTDVSAQVQAEQAQAEAAAQAEEARRLQQLGHLKSRFLATMTHELRTPLTVVLGFVELMRRGRLVPGSPQETNVLARIANNGGHLLRLIDDVLDLAHIEAGRLQLRPALFDLQVLVDEVAATLAPQRQARRQTLAVQVDAGLDALMLDPDRLRQVLWHLLSNAVKFTPDGGSLALQARPLPADDGPPRFELLVRDAGHGIPATLQAQVFERFHQLDNGNGRLHEGAGIGLALTRALVQAHGGEIALHSDPGQGSTFIVRLPLVLEGEAEHHEAGTTGR</sequence>
<name>A0ABU9CMK7_9BURK</name>
<evidence type="ECO:0000256" key="6">
    <source>
        <dbReference type="ARBA" id="ARBA00023012"/>
    </source>
</evidence>
<evidence type="ECO:0000256" key="1">
    <source>
        <dbReference type="ARBA" id="ARBA00000085"/>
    </source>
</evidence>
<evidence type="ECO:0000259" key="7">
    <source>
        <dbReference type="PROSITE" id="PS50109"/>
    </source>
</evidence>
<dbReference type="InterPro" id="IPR003661">
    <property type="entry name" value="HisK_dim/P_dom"/>
</dbReference>
<dbReference type="InterPro" id="IPR005467">
    <property type="entry name" value="His_kinase_dom"/>
</dbReference>
<evidence type="ECO:0000256" key="3">
    <source>
        <dbReference type="ARBA" id="ARBA00022553"/>
    </source>
</evidence>
<keyword evidence="4" id="KW-0808">Transferase</keyword>
<comment type="catalytic activity">
    <reaction evidence="1">
        <text>ATP + protein L-histidine = ADP + protein N-phospho-L-histidine.</text>
        <dbReference type="EC" id="2.7.13.3"/>
    </reaction>
</comment>
<dbReference type="CDD" id="cd00082">
    <property type="entry name" value="HisKA"/>
    <property type="match status" value="1"/>
</dbReference>
<dbReference type="InterPro" id="IPR036890">
    <property type="entry name" value="HATPase_C_sf"/>
</dbReference>
<dbReference type="PANTHER" id="PTHR43711">
    <property type="entry name" value="TWO-COMPONENT HISTIDINE KINASE"/>
    <property type="match status" value="1"/>
</dbReference>
<dbReference type="Pfam" id="PF00512">
    <property type="entry name" value="HisKA"/>
    <property type="match status" value="1"/>
</dbReference>
<protein>
    <recommendedName>
        <fullName evidence="2">histidine kinase</fullName>
        <ecNumber evidence="2">2.7.13.3</ecNumber>
    </recommendedName>
</protein>
<dbReference type="Gene3D" id="3.30.450.20">
    <property type="entry name" value="PAS domain"/>
    <property type="match status" value="1"/>
</dbReference>
<dbReference type="RefSeq" id="WP_341411644.1">
    <property type="nucleotide sequence ID" value="NZ_JBBUTH010000008.1"/>
</dbReference>
<dbReference type="PRINTS" id="PR00344">
    <property type="entry name" value="BCTRLSENSOR"/>
</dbReference>
<dbReference type="InterPro" id="IPR003594">
    <property type="entry name" value="HATPase_dom"/>
</dbReference>
<dbReference type="InterPro" id="IPR050736">
    <property type="entry name" value="Sensor_HK_Regulatory"/>
</dbReference>
<dbReference type="GO" id="GO:0016301">
    <property type="term" value="F:kinase activity"/>
    <property type="evidence" value="ECO:0007669"/>
    <property type="project" value="UniProtKB-KW"/>
</dbReference>
<dbReference type="EC" id="2.7.13.3" evidence="2"/>
<dbReference type="SUPFAM" id="SSF47384">
    <property type="entry name" value="Homodimeric domain of signal transducing histidine kinase"/>
    <property type="match status" value="1"/>
</dbReference>
<accession>A0ABU9CMK7</accession>
<evidence type="ECO:0000313" key="8">
    <source>
        <dbReference type="EMBL" id="MEK8051949.1"/>
    </source>
</evidence>
<evidence type="ECO:0000313" key="9">
    <source>
        <dbReference type="Proteomes" id="UP001365405"/>
    </source>
</evidence>
<organism evidence="8 9">
    <name type="scientific">Pseudaquabacterium inlustre</name>
    <dbReference type="NCBI Taxonomy" id="2984192"/>
    <lineage>
        <taxon>Bacteria</taxon>
        <taxon>Pseudomonadati</taxon>
        <taxon>Pseudomonadota</taxon>
        <taxon>Betaproteobacteria</taxon>
        <taxon>Burkholderiales</taxon>
        <taxon>Sphaerotilaceae</taxon>
        <taxon>Pseudaquabacterium</taxon>
    </lineage>
</organism>
<dbReference type="Proteomes" id="UP001365405">
    <property type="component" value="Unassembled WGS sequence"/>
</dbReference>
<dbReference type="PANTHER" id="PTHR43711:SF1">
    <property type="entry name" value="HISTIDINE KINASE 1"/>
    <property type="match status" value="1"/>
</dbReference>
<dbReference type="CDD" id="cd16922">
    <property type="entry name" value="HATPase_EvgS-ArcB-TorS-like"/>
    <property type="match status" value="1"/>
</dbReference>
<evidence type="ECO:0000256" key="4">
    <source>
        <dbReference type="ARBA" id="ARBA00022679"/>
    </source>
</evidence>
<dbReference type="Gene3D" id="3.30.565.10">
    <property type="entry name" value="Histidine kinase-like ATPase, C-terminal domain"/>
    <property type="match status" value="1"/>
</dbReference>
<proteinExistence type="predicted"/>
<dbReference type="Gene3D" id="1.10.287.130">
    <property type="match status" value="1"/>
</dbReference>
<gene>
    <name evidence="8" type="ORF">AACH10_16980</name>
</gene>
<comment type="caution">
    <text evidence="8">The sequence shown here is derived from an EMBL/GenBank/DDBJ whole genome shotgun (WGS) entry which is preliminary data.</text>
</comment>
<dbReference type="SUPFAM" id="SSF55874">
    <property type="entry name" value="ATPase domain of HSP90 chaperone/DNA topoisomerase II/histidine kinase"/>
    <property type="match status" value="1"/>
</dbReference>
<evidence type="ECO:0000256" key="5">
    <source>
        <dbReference type="ARBA" id="ARBA00022777"/>
    </source>
</evidence>
<dbReference type="SMART" id="SM00387">
    <property type="entry name" value="HATPase_c"/>
    <property type="match status" value="1"/>
</dbReference>
<reference evidence="8 9" key="1">
    <citation type="submission" date="2024-04" db="EMBL/GenBank/DDBJ databases">
        <title>Novel species of the genus Ideonella isolated from streams.</title>
        <authorList>
            <person name="Lu H."/>
        </authorList>
    </citation>
    <scope>NUCLEOTIDE SEQUENCE [LARGE SCALE GENOMIC DNA]</scope>
    <source>
        <strain evidence="8 9">DXS22W</strain>
    </source>
</reference>
<keyword evidence="3" id="KW-0597">Phosphoprotein</keyword>
<evidence type="ECO:0000256" key="2">
    <source>
        <dbReference type="ARBA" id="ARBA00012438"/>
    </source>
</evidence>
<feature type="domain" description="Histidine kinase" evidence="7">
    <location>
        <begin position="157"/>
        <end position="381"/>
    </location>
</feature>
<dbReference type="SMART" id="SM00388">
    <property type="entry name" value="HisKA"/>
    <property type="match status" value="1"/>
</dbReference>
<dbReference type="PROSITE" id="PS50109">
    <property type="entry name" value="HIS_KIN"/>
    <property type="match status" value="1"/>
</dbReference>
<keyword evidence="5 8" id="KW-0418">Kinase</keyword>
<dbReference type="EMBL" id="JBBUTH010000008">
    <property type="protein sequence ID" value="MEK8051949.1"/>
    <property type="molecule type" value="Genomic_DNA"/>
</dbReference>
<keyword evidence="6" id="KW-0902">Two-component regulatory system</keyword>
<dbReference type="Pfam" id="PF02518">
    <property type="entry name" value="HATPase_c"/>
    <property type="match status" value="1"/>
</dbReference>
<keyword evidence="9" id="KW-1185">Reference proteome</keyword>